<dbReference type="PANTHER" id="PTHR47129:SF1">
    <property type="entry name" value="NMRA-LIKE DOMAIN-CONTAINING PROTEIN"/>
    <property type="match status" value="1"/>
</dbReference>
<evidence type="ECO:0000313" key="2">
    <source>
        <dbReference type="EMBL" id="SHK45575.1"/>
    </source>
</evidence>
<dbReference type="OrthoDB" id="5510591at2"/>
<dbReference type="SUPFAM" id="SSF51735">
    <property type="entry name" value="NAD(P)-binding Rossmann-fold domains"/>
    <property type="match status" value="1"/>
</dbReference>
<dbReference type="InterPro" id="IPR036291">
    <property type="entry name" value="NAD(P)-bd_dom_sf"/>
</dbReference>
<dbReference type="Proteomes" id="UP000184395">
    <property type="component" value="Unassembled WGS sequence"/>
</dbReference>
<reference evidence="2 3" key="1">
    <citation type="submission" date="2016-11" db="EMBL/GenBank/DDBJ databases">
        <authorList>
            <person name="Jaros S."/>
            <person name="Januszkiewicz K."/>
            <person name="Wedrychowicz H."/>
        </authorList>
    </citation>
    <scope>NUCLEOTIDE SEQUENCE [LARGE SCALE GENOMIC DNA]</scope>
    <source>
        <strain evidence="2 3">LMG 20594</strain>
    </source>
</reference>
<evidence type="ECO:0000259" key="1">
    <source>
        <dbReference type="Pfam" id="PF13460"/>
    </source>
</evidence>
<name>A0A1M6SLJ8_9BURK</name>
<sequence length="284" mass="29733">MIAVTGATGQLGKLVIDALLKTVPAAEIVAVVRSPARADVLKANGVTVRQGDYDNAQCLERAFAGVDKLLLISSADTGERVHQHRNVIDATNKDKVGLIAYTSLLHADSSPLGLAAAHRETEAMLKASGLPYVLLRNGWYTENYLASLSSALQRNAFIGCAGNGRIASATRRDYAEAAAAVLTSAGQAGKVYELAGDEPYTLAELAAEVARQTGGSIGYTNLPEGEFRAALIRAGLAEPVANKLVEYDVAASKGALHDDSHSLSRLIGRSTTSLYDAVAQALKG</sequence>
<gene>
    <name evidence="2" type="ORF">SAMN05192548_102310</name>
</gene>
<accession>A0A1M6SLJ8</accession>
<dbReference type="InterPro" id="IPR052718">
    <property type="entry name" value="NmrA-type_oxidoreductase"/>
</dbReference>
<feature type="domain" description="NAD(P)-binding" evidence="1">
    <location>
        <begin position="6"/>
        <end position="183"/>
    </location>
</feature>
<dbReference type="Gene3D" id="3.40.50.720">
    <property type="entry name" value="NAD(P)-binding Rossmann-like Domain"/>
    <property type="match status" value="1"/>
</dbReference>
<evidence type="ECO:0000313" key="3">
    <source>
        <dbReference type="Proteomes" id="UP000184395"/>
    </source>
</evidence>
<dbReference type="RefSeq" id="WP_073430404.1">
    <property type="nucleotide sequence ID" value="NZ_CADFGY010000026.1"/>
</dbReference>
<dbReference type="PANTHER" id="PTHR47129">
    <property type="entry name" value="QUINONE OXIDOREDUCTASE 2"/>
    <property type="match status" value="1"/>
</dbReference>
<dbReference type="CDD" id="cd05269">
    <property type="entry name" value="TMR_SDR_a"/>
    <property type="match status" value="1"/>
</dbReference>
<dbReference type="EMBL" id="FRAB01000023">
    <property type="protein sequence ID" value="SHK45575.1"/>
    <property type="molecule type" value="Genomic_DNA"/>
</dbReference>
<dbReference type="STRING" id="169427.SAMN05192548_102310"/>
<dbReference type="InterPro" id="IPR016040">
    <property type="entry name" value="NAD(P)-bd_dom"/>
</dbReference>
<protein>
    <submittedName>
        <fullName evidence="2">NAD(P)H dehydrogenase (Quinone)</fullName>
    </submittedName>
</protein>
<proteinExistence type="predicted"/>
<organism evidence="2 3">
    <name type="scientific">Paraburkholderia terricola</name>
    <dbReference type="NCBI Taxonomy" id="169427"/>
    <lineage>
        <taxon>Bacteria</taxon>
        <taxon>Pseudomonadati</taxon>
        <taxon>Pseudomonadota</taxon>
        <taxon>Betaproteobacteria</taxon>
        <taxon>Burkholderiales</taxon>
        <taxon>Burkholderiaceae</taxon>
        <taxon>Paraburkholderia</taxon>
    </lineage>
</organism>
<dbReference type="Gene3D" id="3.90.25.10">
    <property type="entry name" value="UDP-galactose 4-epimerase, domain 1"/>
    <property type="match status" value="1"/>
</dbReference>
<dbReference type="Pfam" id="PF13460">
    <property type="entry name" value="NAD_binding_10"/>
    <property type="match status" value="1"/>
</dbReference>
<dbReference type="AlphaFoldDB" id="A0A1M6SLJ8"/>